<reference evidence="2" key="2">
    <citation type="submission" date="2020-09" db="EMBL/GenBank/DDBJ databases">
        <authorList>
            <person name="Sun Q."/>
            <person name="Zhou Y."/>
        </authorList>
    </citation>
    <scope>NUCLEOTIDE SEQUENCE</scope>
    <source>
        <strain evidence="2">CGMCC 1.15425</strain>
    </source>
</reference>
<dbReference type="InterPro" id="IPR018060">
    <property type="entry name" value="HTH_AraC"/>
</dbReference>
<dbReference type="PROSITE" id="PS01124">
    <property type="entry name" value="HTH_ARAC_FAMILY_2"/>
    <property type="match status" value="1"/>
</dbReference>
<name>A0A917LS16_9GAMM</name>
<gene>
    <name evidence="2" type="ORF">GCM10011403_06870</name>
</gene>
<comment type="caution">
    <text evidence="2">The sequence shown here is derived from an EMBL/GenBank/DDBJ whole genome shotgun (WGS) entry which is preliminary data.</text>
</comment>
<dbReference type="GO" id="GO:0003700">
    <property type="term" value="F:DNA-binding transcription factor activity"/>
    <property type="evidence" value="ECO:0007669"/>
    <property type="project" value="InterPro"/>
</dbReference>
<dbReference type="AlphaFoldDB" id="A0A917LS16"/>
<dbReference type="PANTHER" id="PTHR47893">
    <property type="entry name" value="REGULATORY PROTEIN PCHR"/>
    <property type="match status" value="1"/>
</dbReference>
<dbReference type="Gene3D" id="1.10.10.60">
    <property type="entry name" value="Homeodomain-like"/>
    <property type="match status" value="1"/>
</dbReference>
<evidence type="ECO:0000313" key="3">
    <source>
        <dbReference type="Proteomes" id="UP000627715"/>
    </source>
</evidence>
<sequence>MLPFPSGVTLYRSELNVEKRCEIDAASDPNELRNLICSQIHLSGESQLLTPDQHLHSTDPDTGLIFRLSETDTRILLPPKQIIRHIGVSFEIGQLSERVQDLPEALLHLSRSSPTQASQVLPVNITPRLRRLCADVFPIAANNKANMLMLEGLSMGIFAQIIENILPADKDAFEPTFRESELIEDITNFITHNLGDKLPGEDIASHFSISKNRLNSLFNHMHNQNINEYVRNQRMLKAHQQISETDALSKLLLPQ</sequence>
<reference evidence="2" key="1">
    <citation type="journal article" date="2014" name="Int. J. Syst. Evol. Microbiol.">
        <title>Complete genome sequence of Corynebacterium casei LMG S-19264T (=DSM 44701T), isolated from a smear-ripened cheese.</title>
        <authorList>
            <consortium name="US DOE Joint Genome Institute (JGI-PGF)"/>
            <person name="Walter F."/>
            <person name="Albersmeier A."/>
            <person name="Kalinowski J."/>
            <person name="Ruckert C."/>
        </authorList>
    </citation>
    <scope>NUCLEOTIDE SEQUENCE</scope>
    <source>
        <strain evidence="2">CGMCC 1.15425</strain>
    </source>
</reference>
<feature type="domain" description="HTH araC/xylS-type" evidence="1">
    <location>
        <begin position="184"/>
        <end position="255"/>
    </location>
</feature>
<proteinExistence type="predicted"/>
<dbReference type="PANTHER" id="PTHR47893:SF1">
    <property type="entry name" value="REGULATORY PROTEIN PCHR"/>
    <property type="match status" value="1"/>
</dbReference>
<protein>
    <recommendedName>
        <fullName evidence="1">HTH araC/xylS-type domain-containing protein</fullName>
    </recommendedName>
</protein>
<organism evidence="2 3">
    <name type="scientific">Pseudohongiella nitratireducens</name>
    <dbReference type="NCBI Taxonomy" id="1768907"/>
    <lineage>
        <taxon>Bacteria</taxon>
        <taxon>Pseudomonadati</taxon>
        <taxon>Pseudomonadota</taxon>
        <taxon>Gammaproteobacteria</taxon>
        <taxon>Pseudomonadales</taxon>
        <taxon>Pseudohongiellaceae</taxon>
        <taxon>Pseudohongiella</taxon>
    </lineage>
</organism>
<dbReference type="GO" id="GO:0043565">
    <property type="term" value="F:sequence-specific DNA binding"/>
    <property type="evidence" value="ECO:0007669"/>
    <property type="project" value="InterPro"/>
</dbReference>
<dbReference type="Proteomes" id="UP000627715">
    <property type="component" value="Unassembled WGS sequence"/>
</dbReference>
<evidence type="ECO:0000259" key="1">
    <source>
        <dbReference type="PROSITE" id="PS01124"/>
    </source>
</evidence>
<accession>A0A917LS16</accession>
<dbReference type="EMBL" id="BMIY01000003">
    <property type="protein sequence ID" value="GGG52291.1"/>
    <property type="molecule type" value="Genomic_DNA"/>
</dbReference>
<keyword evidence="3" id="KW-1185">Reference proteome</keyword>
<evidence type="ECO:0000313" key="2">
    <source>
        <dbReference type="EMBL" id="GGG52291.1"/>
    </source>
</evidence>
<dbReference type="InterPro" id="IPR053142">
    <property type="entry name" value="PchR_regulatory_protein"/>
</dbReference>